<dbReference type="Proteomes" id="UP001064933">
    <property type="component" value="Chromosome"/>
</dbReference>
<keyword evidence="2" id="KW-1185">Reference proteome</keyword>
<dbReference type="RefSeq" id="WP_261757421.1">
    <property type="nucleotide sequence ID" value="NZ_CP104562.2"/>
</dbReference>
<sequence>MNGLTLVSALALSLGFAFAFALLGVRKAEHVVDDITSEKTKAPHGGAFIF</sequence>
<evidence type="ECO:0000313" key="1">
    <source>
        <dbReference type="EMBL" id="UXH77668.1"/>
    </source>
</evidence>
<gene>
    <name evidence="1" type="ORF">N4261_22210</name>
</gene>
<name>A0ABY6AZF0_9BURK</name>
<reference evidence="1" key="1">
    <citation type="submission" date="2022-10" db="EMBL/GenBank/DDBJ databases">
        <title>Characterization and whole genome sequencing of a new Roseateles species, isolated from fresh water.</title>
        <authorList>
            <person name="Guliayeva D.Y."/>
            <person name="Akhremchuk A.E."/>
            <person name="Sikolenko M.A."/>
            <person name="Valentovich L.N."/>
            <person name="Sidarenka A.V."/>
        </authorList>
    </citation>
    <scope>NUCLEOTIDE SEQUENCE</scope>
    <source>
        <strain evidence="1">BIM B-1768</strain>
    </source>
</reference>
<dbReference type="EMBL" id="CP104562">
    <property type="protein sequence ID" value="UXH77668.1"/>
    <property type="molecule type" value="Genomic_DNA"/>
</dbReference>
<accession>A0ABY6AZF0</accession>
<protein>
    <submittedName>
        <fullName evidence="1">Uncharacterized protein</fullName>
    </submittedName>
</protein>
<organism evidence="1 2">
    <name type="scientific">Roseateles amylovorans</name>
    <dbReference type="NCBI Taxonomy" id="2978473"/>
    <lineage>
        <taxon>Bacteria</taxon>
        <taxon>Pseudomonadati</taxon>
        <taxon>Pseudomonadota</taxon>
        <taxon>Betaproteobacteria</taxon>
        <taxon>Burkholderiales</taxon>
        <taxon>Sphaerotilaceae</taxon>
        <taxon>Roseateles</taxon>
    </lineage>
</organism>
<proteinExistence type="predicted"/>
<evidence type="ECO:0000313" key="2">
    <source>
        <dbReference type="Proteomes" id="UP001064933"/>
    </source>
</evidence>